<feature type="compositionally biased region" description="Polar residues" evidence="5">
    <location>
        <begin position="293"/>
        <end position="303"/>
    </location>
</feature>
<dbReference type="GO" id="GO:0016020">
    <property type="term" value="C:membrane"/>
    <property type="evidence" value="ECO:0007669"/>
    <property type="project" value="UniProtKB-SubCell"/>
</dbReference>
<feature type="transmembrane region" description="Helical" evidence="6">
    <location>
        <begin position="430"/>
        <end position="451"/>
    </location>
</feature>
<dbReference type="Proteomes" id="UP000297245">
    <property type="component" value="Unassembled WGS sequence"/>
</dbReference>
<dbReference type="AlphaFoldDB" id="A0A4S8ML25"/>
<evidence type="ECO:0000259" key="8">
    <source>
        <dbReference type="Pfam" id="PF12537"/>
    </source>
</evidence>
<keyword evidence="10" id="KW-1185">Reference proteome</keyword>
<reference evidence="9 10" key="1">
    <citation type="journal article" date="2019" name="Nat. Ecol. Evol.">
        <title>Megaphylogeny resolves global patterns of mushroom evolution.</title>
        <authorList>
            <person name="Varga T."/>
            <person name="Krizsan K."/>
            <person name="Foldi C."/>
            <person name="Dima B."/>
            <person name="Sanchez-Garcia M."/>
            <person name="Sanchez-Ramirez S."/>
            <person name="Szollosi G.J."/>
            <person name="Szarkandi J.G."/>
            <person name="Papp V."/>
            <person name="Albert L."/>
            <person name="Andreopoulos W."/>
            <person name="Angelini C."/>
            <person name="Antonin V."/>
            <person name="Barry K.W."/>
            <person name="Bougher N.L."/>
            <person name="Buchanan P."/>
            <person name="Buyck B."/>
            <person name="Bense V."/>
            <person name="Catcheside P."/>
            <person name="Chovatia M."/>
            <person name="Cooper J."/>
            <person name="Damon W."/>
            <person name="Desjardin D."/>
            <person name="Finy P."/>
            <person name="Geml J."/>
            <person name="Haridas S."/>
            <person name="Hughes K."/>
            <person name="Justo A."/>
            <person name="Karasinski D."/>
            <person name="Kautmanova I."/>
            <person name="Kiss B."/>
            <person name="Kocsube S."/>
            <person name="Kotiranta H."/>
            <person name="LaButti K.M."/>
            <person name="Lechner B.E."/>
            <person name="Liimatainen K."/>
            <person name="Lipzen A."/>
            <person name="Lukacs Z."/>
            <person name="Mihaltcheva S."/>
            <person name="Morgado L.N."/>
            <person name="Niskanen T."/>
            <person name="Noordeloos M.E."/>
            <person name="Ohm R.A."/>
            <person name="Ortiz-Santana B."/>
            <person name="Ovrebo C."/>
            <person name="Racz N."/>
            <person name="Riley R."/>
            <person name="Savchenko A."/>
            <person name="Shiryaev A."/>
            <person name="Soop K."/>
            <person name="Spirin V."/>
            <person name="Szebenyi C."/>
            <person name="Tomsovsky M."/>
            <person name="Tulloss R.E."/>
            <person name="Uehling J."/>
            <person name="Grigoriev I.V."/>
            <person name="Vagvolgyi C."/>
            <person name="Papp T."/>
            <person name="Martin F.M."/>
            <person name="Miettinen O."/>
            <person name="Hibbett D.S."/>
            <person name="Nagy L.G."/>
        </authorList>
    </citation>
    <scope>NUCLEOTIDE SEQUENCE [LARGE SCALE GENOMIC DNA]</scope>
    <source>
        <strain evidence="9 10">CBS 962.96</strain>
    </source>
</reference>
<accession>A0A4S8ML25</accession>
<keyword evidence="3 6" id="KW-1133">Transmembrane helix</keyword>
<evidence type="ECO:0000256" key="1">
    <source>
        <dbReference type="ARBA" id="ARBA00004141"/>
    </source>
</evidence>
<evidence type="ECO:0000259" key="7">
    <source>
        <dbReference type="Pfam" id="PF12430"/>
    </source>
</evidence>
<evidence type="ECO:0000313" key="9">
    <source>
        <dbReference type="EMBL" id="THV03550.1"/>
    </source>
</evidence>
<evidence type="ECO:0000256" key="6">
    <source>
        <dbReference type="SAM" id="Phobius"/>
    </source>
</evidence>
<dbReference type="OrthoDB" id="264392at2759"/>
<feature type="transmembrane region" description="Helical" evidence="6">
    <location>
        <begin position="228"/>
        <end position="246"/>
    </location>
</feature>
<dbReference type="Pfam" id="PF12430">
    <property type="entry name" value="ABA_GPCR"/>
    <property type="match status" value="1"/>
</dbReference>
<feature type="transmembrane region" description="Helical" evidence="6">
    <location>
        <begin position="528"/>
        <end position="546"/>
    </location>
</feature>
<proteinExistence type="predicted"/>
<dbReference type="Pfam" id="PF12537">
    <property type="entry name" value="GPHR_N"/>
    <property type="match status" value="1"/>
</dbReference>
<evidence type="ECO:0008006" key="11">
    <source>
        <dbReference type="Google" id="ProtNLM"/>
    </source>
</evidence>
<evidence type="ECO:0000256" key="2">
    <source>
        <dbReference type="ARBA" id="ARBA00022692"/>
    </source>
</evidence>
<protein>
    <recommendedName>
        <fullName evidence="11">G protein-coupled receptor 89</fullName>
    </recommendedName>
</protein>
<gene>
    <name evidence="9" type="ORF">K435DRAFT_747822</name>
</gene>
<sequence length="552" mass="60435">MAVLIESGILLGLRLALFFSCRKYLLRSLYSDLRNLSVESQSSSTLTPGSPAEELDEIQLGALGSLPTPSTHGKSGPKGLAGMLGMTGKRTRHPFHSTISRAVFALCFSESCILFVLLMCQALEVFESRTRLYNWNFSLFLLLATLLVLIPLFISLLLVMTSSSSTSSTTAGSSVPNRAGSKTLTPIRLIITLVPVLLYLIALSRIPLPSGLSSTGHLSMLTASLARLVFVGTIILGLLSGIGAVSNSWKWVPLGRDETEVTDRAVETAERALERVRDDLRQRREEAKRRAGTGSTSESNEASTSWYARMVPNLRGGDDYAQEIKGLEALEYQMTLNLEEMVGRREEAKFGYTIRGRIWNAGGRVFAVYCAVRVLSSIVNILIPKSLFTRSSTEGPSSSSTNYPDLITKLLADFLSLINADVDLEELARVARQVSLVLVGVIVLSSIRMVLRGVGRVLRSKVTTSKNLGASLMLLILAQLMGIYLLSTIVQMRNLFPPTIPETQPTDSVPGDTNLFSTIPPFEVFGRLFDWSFLCAAGVTAGVLWFRRRLRD</sequence>
<dbReference type="InterPro" id="IPR025969">
    <property type="entry name" value="ABA_GPCR_dom"/>
</dbReference>
<evidence type="ECO:0000256" key="3">
    <source>
        <dbReference type="ARBA" id="ARBA00022989"/>
    </source>
</evidence>
<evidence type="ECO:0000256" key="4">
    <source>
        <dbReference type="ARBA" id="ARBA00023136"/>
    </source>
</evidence>
<feature type="transmembrane region" description="Helical" evidence="6">
    <location>
        <begin position="365"/>
        <end position="383"/>
    </location>
</feature>
<feature type="domain" description="Golgi pH regulator conserved" evidence="8">
    <location>
        <begin position="220"/>
        <end position="286"/>
    </location>
</feature>
<name>A0A4S8ML25_DENBC</name>
<dbReference type="InterPro" id="IPR022535">
    <property type="entry name" value="Golgi_pH-regulator_cons_dom"/>
</dbReference>
<dbReference type="PANTHER" id="PTHR15948">
    <property type="entry name" value="G-PROTEIN COUPLED RECEPTOR 89-RELATED"/>
    <property type="match status" value="1"/>
</dbReference>
<dbReference type="InterPro" id="IPR015672">
    <property type="entry name" value="GPHR/GTG"/>
</dbReference>
<keyword evidence="2 6" id="KW-0812">Transmembrane</keyword>
<dbReference type="PANTHER" id="PTHR15948:SF0">
    <property type="entry name" value="GOLGI PH REGULATOR A-RELATED"/>
    <property type="match status" value="1"/>
</dbReference>
<feature type="transmembrane region" description="Helical" evidence="6">
    <location>
        <begin position="187"/>
        <end position="208"/>
    </location>
</feature>
<organism evidence="9 10">
    <name type="scientific">Dendrothele bispora (strain CBS 962.96)</name>
    <dbReference type="NCBI Taxonomy" id="1314807"/>
    <lineage>
        <taxon>Eukaryota</taxon>
        <taxon>Fungi</taxon>
        <taxon>Dikarya</taxon>
        <taxon>Basidiomycota</taxon>
        <taxon>Agaricomycotina</taxon>
        <taxon>Agaricomycetes</taxon>
        <taxon>Agaricomycetidae</taxon>
        <taxon>Agaricales</taxon>
        <taxon>Agaricales incertae sedis</taxon>
        <taxon>Dendrothele</taxon>
    </lineage>
</organism>
<feature type="transmembrane region" description="Helical" evidence="6">
    <location>
        <begin position="99"/>
        <end position="119"/>
    </location>
</feature>
<comment type="subcellular location">
    <subcellularLocation>
        <location evidence="1">Membrane</location>
        <topology evidence="1">Multi-pass membrane protein</topology>
    </subcellularLocation>
</comment>
<feature type="transmembrane region" description="Helical" evidence="6">
    <location>
        <begin position="472"/>
        <end position="492"/>
    </location>
</feature>
<feature type="transmembrane region" description="Helical" evidence="6">
    <location>
        <begin position="139"/>
        <end position="159"/>
    </location>
</feature>
<feature type="region of interest" description="Disordered" evidence="5">
    <location>
        <begin position="284"/>
        <end position="303"/>
    </location>
</feature>
<evidence type="ECO:0000256" key="5">
    <source>
        <dbReference type="SAM" id="MobiDB-lite"/>
    </source>
</evidence>
<dbReference type="EMBL" id="ML179066">
    <property type="protein sequence ID" value="THV03550.1"/>
    <property type="molecule type" value="Genomic_DNA"/>
</dbReference>
<keyword evidence="4 6" id="KW-0472">Membrane</keyword>
<feature type="domain" description="Abscisic acid G-protein coupled receptor-like" evidence="7">
    <location>
        <begin position="352"/>
        <end position="549"/>
    </location>
</feature>
<evidence type="ECO:0000313" key="10">
    <source>
        <dbReference type="Proteomes" id="UP000297245"/>
    </source>
</evidence>